<proteinExistence type="predicted"/>
<evidence type="ECO:0000313" key="4">
    <source>
        <dbReference type="Proteomes" id="UP000295192"/>
    </source>
</evidence>
<sequence length="315" mass="34704">MLIAWQLLPLVLLVLAPLQPTRAIWFPWYFHRYGFEPHSSRHGAAINVPPSAGSDKAATPPATGSETSTSKANPGKGESGVCPPGYQLRDKSAATCPPGYQLRGKESSVGKKAHLCDDNPLVMQLARLYVISPERIVLLLAQPMLVESCEEISDVLDHISSATSNCIVAEDNIYGKLAEGLSYYKSEVCDGVNRKRQARLNEAHNCLKELRNDMIECEGPADWYEKRNATKVCRAFNDVLDCYYTRSAMLCGLDAAWLLRSFAGDSMKRAMINNCEVNKRLPRVADAMPAFSVACPATNSINILLAFTFIIFLSL</sequence>
<dbReference type="OrthoDB" id="6606974at2759"/>
<gene>
    <name evidence="3" type="ORF">AWZ03_012276</name>
</gene>
<accession>A0A484AY01</accession>
<feature type="region of interest" description="Disordered" evidence="1">
    <location>
        <begin position="44"/>
        <end position="84"/>
    </location>
</feature>
<dbReference type="OMA" id="AIWFPWY"/>
<evidence type="ECO:0008006" key="5">
    <source>
        <dbReference type="Google" id="ProtNLM"/>
    </source>
</evidence>
<keyword evidence="4" id="KW-1185">Reference proteome</keyword>
<keyword evidence="2" id="KW-0732">Signal</keyword>
<evidence type="ECO:0000256" key="2">
    <source>
        <dbReference type="SAM" id="SignalP"/>
    </source>
</evidence>
<feature type="signal peptide" evidence="2">
    <location>
        <begin position="1"/>
        <end position="23"/>
    </location>
</feature>
<evidence type="ECO:0000256" key="1">
    <source>
        <dbReference type="SAM" id="MobiDB-lite"/>
    </source>
</evidence>
<dbReference type="EMBL" id="LSRL02000374">
    <property type="protein sequence ID" value="TDG41304.1"/>
    <property type="molecule type" value="Genomic_DNA"/>
</dbReference>
<dbReference type="AlphaFoldDB" id="A0A484AY01"/>
<feature type="chain" id="PRO_5019768997" description="Protein TsetseEP domain-containing protein" evidence="2">
    <location>
        <begin position="24"/>
        <end position="315"/>
    </location>
</feature>
<dbReference type="Proteomes" id="UP000295192">
    <property type="component" value="Unassembled WGS sequence"/>
</dbReference>
<feature type="compositionally biased region" description="Polar residues" evidence="1">
    <location>
        <begin position="62"/>
        <end position="72"/>
    </location>
</feature>
<protein>
    <recommendedName>
        <fullName evidence="5">Protein TsetseEP domain-containing protein</fullName>
    </recommendedName>
</protein>
<name>A0A484AY01_DRONA</name>
<evidence type="ECO:0000313" key="3">
    <source>
        <dbReference type="EMBL" id="TDG41304.1"/>
    </source>
</evidence>
<organism evidence="3 4">
    <name type="scientific">Drosophila navojoa</name>
    <name type="common">Fruit fly</name>
    <dbReference type="NCBI Taxonomy" id="7232"/>
    <lineage>
        <taxon>Eukaryota</taxon>
        <taxon>Metazoa</taxon>
        <taxon>Ecdysozoa</taxon>
        <taxon>Arthropoda</taxon>
        <taxon>Hexapoda</taxon>
        <taxon>Insecta</taxon>
        <taxon>Pterygota</taxon>
        <taxon>Neoptera</taxon>
        <taxon>Endopterygota</taxon>
        <taxon>Diptera</taxon>
        <taxon>Brachycera</taxon>
        <taxon>Muscomorpha</taxon>
        <taxon>Ephydroidea</taxon>
        <taxon>Drosophilidae</taxon>
        <taxon>Drosophila</taxon>
    </lineage>
</organism>
<reference evidence="3 4" key="1">
    <citation type="journal article" date="2019" name="J. Hered.">
        <title>An Improved Genome Assembly for Drosophila navojoa, the Basal Species in the mojavensis Cluster.</title>
        <authorList>
            <person name="Vanderlinde T."/>
            <person name="Dupim E.G."/>
            <person name="Nazario-Yepiz N.O."/>
            <person name="Carvalho A.B."/>
        </authorList>
    </citation>
    <scope>NUCLEOTIDE SEQUENCE [LARGE SCALE GENOMIC DNA]</scope>
    <source>
        <strain evidence="3">Navoj_Jal97</strain>
        <tissue evidence="3">Whole organism</tissue>
    </source>
</reference>
<comment type="caution">
    <text evidence="3">The sequence shown here is derived from an EMBL/GenBank/DDBJ whole genome shotgun (WGS) entry which is preliminary data.</text>
</comment>